<dbReference type="InterPro" id="IPR006015">
    <property type="entry name" value="Universal_stress_UspA"/>
</dbReference>
<feature type="domain" description="UspA" evidence="1">
    <location>
        <begin position="10"/>
        <end position="155"/>
    </location>
</feature>
<dbReference type="CDD" id="cd23659">
    <property type="entry name" value="USP_At3g01520-like"/>
    <property type="match status" value="1"/>
</dbReference>
<dbReference type="OrthoDB" id="843225at2759"/>
<evidence type="ECO:0000313" key="3">
    <source>
        <dbReference type="Proteomes" id="UP000428333"/>
    </source>
</evidence>
<dbReference type="InterPro" id="IPR006016">
    <property type="entry name" value="UspA"/>
</dbReference>
<dbReference type="PANTHER" id="PTHR46553:SF3">
    <property type="entry name" value="ADENINE NUCLEOTIDE ALPHA HYDROLASES-LIKE SUPERFAMILY PROTEIN"/>
    <property type="match status" value="1"/>
</dbReference>
<evidence type="ECO:0000313" key="2">
    <source>
        <dbReference type="EMBL" id="KAE9464048.1"/>
    </source>
</evidence>
<accession>A0A6A4MCD5</accession>
<dbReference type="Proteomes" id="UP000428333">
    <property type="component" value="Linkage Group LG03"/>
</dbReference>
<gene>
    <name evidence="2" type="ORF">C3L33_04036</name>
</gene>
<sequence length="161" mass="17271">MATSEKPVMIIGADDSEESTYALEWALDLFFAPYAPNFHFDLVVVHAKPSPISVVGIAGPGSGQALPYIESDLKKIAARVIEQAKEMCISKSAHGARLEVVEGDARNVLCDAVEKHHASVLVVGSHGYGAIKRAVLGSVSDYCAHHAHCNVMIVKKPKTKH</sequence>
<feature type="non-terminal residue" evidence="2">
    <location>
        <position position="1"/>
    </location>
</feature>
<organism evidence="2 3">
    <name type="scientific">Rhododendron williamsianum</name>
    <dbReference type="NCBI Taxonomy" id="262921"/>
    <lineage>
        <taxon>Eukaryota</taxon>
        <taxon>Viridiplantae</taxon>
        <taxon>Streptophyta</taxon>
        <taxon>Embryophyta</taxon>
        <taxon>Tracheophyta</taxon>
        <taxon>Spermatophyta</taxon>
        <taxon>Magnoliopsida</taxon>
        <taxon>eudicotyledons</taxon>
        <taxon>Gunneridae</taxon>
        <taxon>Pentapetalae</taxon>
        <taxon>asterids</taxon>
        <taxon>Ericales</taxon>
        <taxon>Ericaceae</taxon>
        <taxon>Ericoideae</taxon>
        <taxon>Rhodoreae</taxon>
        <taxon>Rhododendron</taxon>
    </lineage>
</organism>
<evidence type="ECO:0000259" key="1">
    <source>
        <dbReference type="Pfam" id="PF00582"/>
    </source>
</evidence>
<dbReference type="InterPro" id="IPR014729">
    <property type="entry name" value="Rossmann-like_a/b/a_fold"/>
</dbReference>
<reference evidence="2 3" key="1">
    <citation type="journal article" date="2019" name="Genome Biol. Evol.">
        <title>The Rhododendron genome and chromosomal organization provide insight into shared whole-genome duplications across the heath family (Ericaceae).</title>
        <authorList>
            <person name="Soza V.L."/>
            <person name="Lindsley D."/>
            <person name="Waalkes A."/>
            <person name="Ramage E."/>
            <person name="Patwardhan R.P."/>
            <person name="Burton J.N."/>
            <person name="Adey A."/>
            <person name="Kumar A."/>
            <person name="Qiu R."/>
            <person name="Shendure J."/>
            <person name="Hall B."/>
        </authorList>
    </citation>
    <scope>NUCLEOTIDE SEQUENCE [LARGE SCALE GENOMIC DNA]</scope>
    <source>
        <strain evidence="2">RSF 1966-606</strain>
    </source>
</reference>
<dbReference type="PRINTS" id="PR01438">
    <property type="entry name" value="UNVRSLSTRESS"/>
</dbReference>
<comment type="caution">
    <text evidence="2">The sequence shown here is derived from an EMBL/GenBank/DDBJ whole genome shotgun (WGS) entry which is preliminary data.</text>
</comment>
<protein>
    <recommendedName>
        <fullName evidence="1">UspA domain-containing protein</fullName>
    </recommendedName>
</protein>
<dbReference type="Pfam" id="PF00582">
    <property type="entry name" value="Usp"/>
    <property type="match status" value="1"/>
</dbReference>
<dbReference type="SUPFAM" id="SSF52402">
    <property type="entry name" value="Adenine nucleotide alpha hydrolases-like"/>
    <property type="match status" value="1"/>
</dbReference>
<proteinExistence type="predicted"/>
<keyword evidence="3" id="KW-1185">Reference proteome</keyword>
<dbReference type="EMBL" id="QEFC01000545">
    <property type="protein sequence ID" value="KAE9464048.1"/>
    <property type="molecule type" value="Genomic_DNA"/>
</dbReference>
<dbReference type="AlphaFoldDB" id="A0A6A4MCD5"/>
<dbReference type="Gene3D" id="3.40.50.620">
    <property type="entry name" value="HUPs"/>
    <property type="match status" value="1"/>
</dbReference>
<dbReference type="PANTHER" id="PTHR46553">
    <property type="entry name" value="ADENINE NUCLEOTIDE ALPHA HYDROLASES-LIKE SUPERFAMILY PROTEIN"/>
    <property type="match status" value="1"/>
</dbReference>
<name>A0A6A4MCD5_9ERIC</name>